<organism evidence="2 3">
    <name type="scientific">Colletotrichum liriopes</name>
    <dbReference type="NCBI Taxonomy" id="708192"/>
    <lineage>
        <taxon>Eukaryota</taxon>
        <taxon>Fungi</taxon>
        <taxon>Dikarya</taxon>
        <taxon>Ascomycota</taxon>
        <taxon>Pezizomycotina</taxon>
        <taxon>Sordariomycetes</taxon>
        <taxon>Hypocreomycetidae</taxon>
        <taxon>Glomerellales</taxon>
        <taxon>Glomerellaceae</taxon>
        <taxon>Colletotrichum</taxon>
        <taxon>Colletotrichum spaethianum species complex</taxon>
    </lineage>
</organism>
<sequence length="164" mass="18492">MSCKAYVLRPGTPPPPREPPKLSPVPSPTFTQICNRPHRVHTLHPQAAVLDLFEVLGLDARSPVLNHDVDSKPSLVTEQDDSRARDATLDAIMAQVERSLDGKRGGDNSGAAAMRRIVVDTLRLFMNPTLRRMYIDGFVPVKERSSKRDMGRWPREVRYSFWCS</sequence>
<comment type="caution">
    <text evidence="2">The sequence shown here is derived from an EMBL/GenBank/DDBJ whole genome shotgun (WGS) entry which is preliminary data.</text>
</comment>
<accession>A0AA37LYI4</accession>
<dbReference type="EMBL" id="BPPX01000040">
    <property type="protein sequence ID" value="GJC89349.1"/>
    <property type="molecule type" value="Genomic_DNA"/>
</dbReference>
<evidence type="ECO:0000256" key="1">
    <source>
        <dbReference type="SAM" id="MobiDB-lite"/>
    </source>
</evidence>
<proteinExistence type="predicted"/>
<protein>
    <submittedName>
        <fullName evidence="2">Uncharacterized protein</fullName>
    </submittedName>
</protein>
<name>A0AA37LYI4_9PEZI</name>
<reference evidence="2 3" key="1">
    <citation type="submission" date="2021-07" db="EMBL/GenBank/DDBJ databases">
        <title>Genome data of Colletotrichum spaethianum.</title>
        <authorList>
            <person name="Utami Y.D."/>
            <person name="Hiruma K."/>
        </authorList>
    </citation>
    <scope>NUCLEOTIDE SEQUENCE [LARGE SCALE GENOMIC DNA]</scope>
    <source>
        <strain evidence="2 3">MAFF 242679</strain>
    </source>
</reference>
<feature type="region of interest" description="Disordered" evidence="1">
    <location>
        <begin position="1"/>
        <end position="26"/>
    </location>
</feature>
<keyword evidence="3" id="KW-1185">Reference proteome</keyword>
<dbReference type="AlphaFoldDB" id="A0AA37LYI4"/>
<evidence type="ECO:0000313" key="3">
    <source>
        <dbReference type="Proteomes" id="UP001055172"/>
    </source>
</evidence>
<feature type="compositionally biased region" description="Pro residues" evidence="1">
    <location>
        <begin position="11"/>
        <end position="26"/>
    </location>
</feature>
<evidence type="ECO:0000313" key="2">
    <source>
        <dbReference type="EMBL" id="GJC89349.1"/>
    </source>
</evidence>
<dbReference type="Proteomes" id="UP001055172">
    <property type="component" value="Unassembled WGS sequence"/>
</dbReference>
<gene>
    <name evidence="2" type="ORF">ColLi_12187</name>
</gene>